<reference evidence="9" key="1">
    <citation type="journal article" date="2021" name="Nat. Commun.">
        <title>Genetic determinants of endophytism in the Arabidopsis root mycobiome.</title>
        <authorList>
            <person name="Mesny F."/>
            <person name="Miyauchi S."/>
            <person name="Thiergart T."/>
            <person name="Pickel B."/>
            <person name="Atanasova L."/>
            <person name="Karlsson M."/>
            <person name="Huettel B."/>
            <person name="Barry K.W."/>
            <person name="Haridas S."/>
            <person name="Chen C."/>
            <person name="Bauer D."/>
            <person name="Andreopoulos W."/>
            <person name="Pangilinan J."/>
            <person name="LaButti K."/>
            <person name="Riley R."/>
            <person name="Lipzen A."/>
            <person name="Clum A."/>
            <person name="Drula E."/>
            <person name="Henrissat B."/>
            <person name="Kohler A."/>
            <person name="Grigoriev I.V."/>
            <person name="Martin F.M."/>
            <person name="Hacquard S."/>
        </authorList>
    </citation>
    <scope>NUCLEOTIDE SEQUENCE</scope>
    <source>
        <strain evidence="9">MPI-SDFR-AT-0120</strain>
    </source>
</reference>
<proteinExistence type="inferred from homology"/>
<comment type="similarity">
    <text evidence="5">Belongs to the SAT4 family.</text>
</comment>
<evidence type="ECO:0000256" key="6">
    <source>
        <dbReference type="SAM" id="MobiDB-lite"/>
    </source>
</evidence>
<comment type="subcellular location">
    <subcellularLocation>
        <location evidence="1">Membrane</location>
        <topology evidence="1">Multi-pass membrane protein</topology>
    </subcellularLocation>
</comment>
<feature type="domain" description="Rhodopsin" evidence="8">
    <location>
        <begin position="27"/>
        <end position="264"/>
    </location>
</feature>
<evidence type="ECO:0000313" key="9">
    <source>
        <dbReference type="EMBL" id="KAH7076044.1"/>
    </source>
</evidence>
<feature type="region of interest" description="Disordered" evidence="6">
    <location>
        <begin position="272"/>
        <end position="322"/>
    </location>
</feature>
<feature type="transmembrane region" description="Helical" evidence="7">
    <location>
        <begin position="43"/>
        <end position="66"/>
    </location>
</feature>
<keyword evidence="10" id="KW-1185">Reference proteome</keyword>
<dbReference type="PANTHER" id="PTHR33048">
    <property type="entry name" value="PTH11-LIKE INTEGRAL MEMBRANE PROTEIN (AFU_ORTHOLOGUE AFUA_5G11245)"/>
    <property type="match status" value="1"/>
</dbReference>
<feature type="transmembrane region" description="Helical" evidence="7">
    <location>
        <begin position="165"/>
        <end position="189"/>
    </location>
</feature>
<dbReference type="InterPro" id="IPR052337">
    <property type="entry name" value="SAT4-like"/>
</dbReference>
<sequence>MAGTSLQPLAYAVSYVAFFFGTASFFLRFYSRIFILKLWGWDDWLAVVVLAFSIVQQTVLHQFLYWGSGLHFDTLSTVQQLETLKWLFIEEIIYYLVHWVIKYSFLLFYLRLSTDKTFRKLVFLGMGLNVAILIINVLLACLQCIPFDEILHPGTHPGAKCINKLALLIVPSILNIITDVYILILPISTVWNLQMSVRRKIAVLSVIGFGACAVLIALCRLFPLFELNSSPDVSYIIGKIVIVAALEIQFAIIAVNLPSMKALWMKLTGGSTADSGQAYSGQKGYKLSSMERRARGSSGVGTNSRGQGKSAKSKGSRGSITQLEIGTESEEELFRQSGTALKLPIQGNSRDIRGIKITTDVNVRSVDKQDGDLEPQRF</sequence>
<feature type="transmembrane region" description="Helical" evidence="7">
    <location>
        <begin position="12"/>
        <end position="31"/>
    </location>
</feature>
<gene>
    <name evidence="9" type="ORF">FB567DRAFT_608638</name>
</gene>
<dbReference type="GO" id="GO:0016020">
    <property type="term" value="C:membrane"/>
    <property type="evidence" value="ECO:0007669"/>
    <property type="project" value="UniProtKB-SubCell"/>
</dbReference>
<evidence type="ECO:0000256" key="4">
    <source>
        <dbReference type="ARBA" id="ARBA00023136"/>
    </source>
</evidence>
<evidence type="ECO:0000259" key="8">
    <source>
        <dbReference type="Pfam" id="PF20684"/>
    </source>
</evidence>
<comment type="caution">
    <text evidence="9">The sequence shown here is derived from an EMBL/GenBank/DDBJ whole genome shotgun (WGS) entry which is preliminary data.</text>
</comment>
<keyword evidence="3 7" id="KW-1133">Transmembrane helix</keyword>
<dbReference type="EMBL" id="JAGMVJ010000019">
    <property type="protein sequence ID" value="KAH7076044.1"/>
    <property type="molecule type" value="Genomic_DNA"/>
</dbReference>
<protein>
    <recommendedName>
        <fullName evidence="8">Rhodopsin domain-containing protein</fullName>
    </recommendedName>
</protein>
<accession>A0A8K0QXB5</accession>
<feature type="transmembrane region" description="Helical" evidence="7">
    <location>
        <begin position="235"/>
        <end position="257"/>
    </location>
</feature>
<dbReference type="PANTHER" id="PTHR33048:SF47">
    <property type="entry name" value="INTEGRAL MEMBRANE PROTEIN-RELATED"/>
    <property type="match status" value="1"/>
</dbReference>
<dbReference type="InterPro" id="IPR049326">
    <property type="entry name" value="Rhodopsin_dom_fungi"/>
</dbReference>
<organism evidence="9 10">
    <name type="scientific">Paraphoma chrysanthemicola</name>
    <dbReference type="NCBI Taxonomy" id="798071"/>
    <lineage>
        <taxon>Eukaryota</taxon>
        <taxon>Fungi</taxon>
        <taxon>Dikarya</taxon>
        <taxon>Ascomycota</taxon>
        <taxon>Pezizomycotina</taxon>
        <taxon>Dothideomycetes</taxon>
        <taxon>Pleosporomycetidae</taxon>
        <taxon>Pleosporales</taxon>
        <taxon>Pleosporineae</taxon>
        <taxon>Phaeosphaeriaceae</taxon>
        <taxon>Paraphoma</taxon>
    </lineage>
</organism>
<dbReference type="Proteomes" id="UP000813461">
    <property type="component" value="Unassembled WGS sequence"/>
</dbReference>
<dbReference type="OrthoDB" id="5329176at2759"/>
<name>A0A8K0QXB5_9PLEO</name>
<evidence type="ECO:0000313" key="10">
    <source>
        <dbReference type="Proteomes" id="UP000813461"/>
    </source>
</evidence>
<evidence type="ECO:0000256" key="1">
    <source>
        <dbReference type="ARBA" id="ARBA00004141"/>
    </source>
</evidence>
<evidence type="ECO:0000256" key="3">
    <source>
        <dbReference type="ARBA" id="ARBA00022989"/>
    </source>
</evidence>
<keyword evidence="4 7" id="KW-0472">Membrane</keyword>
<evidence type="ECO:0000256" key="5">
    <source>
        <dbReference type="ARBA" id="ARBA00038359"/>
    </source>
</evidence>
<keyword evidence="2 7" id="KW-0812">Transmembrane</keyword>
<evidence type="ECO:0000256" key="2">
    <source>
        <dbReference type="ARBA" id="ARBA00022692"/>
    </source>
</evidence>
<evidence type="ECO:0000256" key="7">
    <source>
        <dbReference type="SAM" id="Phobius"/>
    </source>
</evidence>
<dbReference type="AlphaFoldDB" id="A0A8K0QXB5"/>
<feature type="transmembrane region" description="Helical" evidence="7">
    <location>
        <begin position="201"/>
        <end position="223"/>
    </location>
</feature>
<feature type="transmembrane region" description="Helical" evidence="7">
    <location>
        <begin position="122"/>
        <end position="145"/>
    </location>
</feature>
<dbReference type="Pfam" id="PF20684">
    <property type="entry name" value="Fung_rhodopsin"/>
    <property type="match status" value="1"/>
</dbReference>
<feature type="transmembrane region" description="Helical" evidence="7">
    <location>
        <begin position="92"/>
        <end position="110"/>
    </location>
</feature>